<dbReference type="Proteomes" id="UP000008206">
    <property type="component" value="Chromosome"/>
</dbReference>
<evidence type="ECO:0000256" key="4">
    <source>
        <dbReference type="ARBA" id="ARBA00022670"/>
    </source>
</evidence>
<dbReference type="InterPro" id="IPR051048">
    <property type="entry name" value="Peptidase_S8/S53_subtilisin"/>
</dbReference>
<dbReference type="Gene3D" id="3.40.50.200">
    <property type="entry name" value="Peptidase S8/S53 domain"/>
    <property type="match status" value="1"/>
</dbReference>
<evidence type="ECO:0000256" key="7">
    <source>
        <dbReference type="ARBA" id="ARBA00022825"/>
    </source>
</evidence>
<feature type="active site" description="Charge relay system" evidence="8 9">
    <location>
        <position position="360"/>
    </location>
</feature>
<dbReference type="GO" id="GO:0004252">
    <property type="term" value="F:serine-type endopeptidase activity"/>
    <property type="evidence" value="ECO:0007669"/>
    <property type="project" value="UniProtKB-UniRule"/>
</dbReference>
<dbReference type="eggNOG" id="COG1404">
    <property type="taxonomic scope" value="Bacteria"/>
</dbReference>
<dbReference type="InterPro" id="IPR018511">
    <property type="entry name" value="Hemolysin-typ_Ca-bd_CS"/>
</dbReference>
<feature type="active site" description="Charge relay system" evidence="8 9">
    <location>
        <position position="194"/>
    </location>
</feature>
<keyword evidence="15" id="KW-1185">Reference proteome</keyword>
<dbReference type="InterPro" id="IPR018247">
    <property type="entry name" value="EF_Hand_1_Ca_BS"/>
</dbReference>
<dbReference type="KEGG" id="cyj:Cyan7822_1606"/>
<dbReference type="PROSITE" id="PS00136">
    <property type="entry name" value="SUBTILASE_ASP"/>
    <property type="match status" value="1"/>
</dbReference>
<feature type="compositionally biased region" description="Polar residues" evidence="10">
    <location>
        <begin position="1010"/>
        <end position="1021"/>
    </location>
</feature>
<evidence type="ECO:0000256" key="5">
    <source>
        <dbReference type="ARBA" id="ARBA00022729"/>
    </source>
</evidence>
<evidence type="ECO:0000256" key="3">
    <source>
        <dbReference type="ARBA" id="ARBA00022525"/>
    </source>
</evidence>
<feature type="compositionally biased region" description="Polar residues" evidence="10">
    <location>
        <begin position="1151"/>
        <end position="1167"/>
    </location>
</feature>
<feature type="domain" description="SD-repeat containing protein B" evidence="12">
    <location>
        <begin position="532"/>
        <end position="610"/>
    </location>
</feature>
<keyword evidence="6 9" id="KW-0378">Hydrolase</keyword>
<evidence type="ECO:0000256" key="10">
    <source>
        <dbReference type="SAM" id="MobiDB-lite"/>
    </source>
</evidence>
<dbReference type="Pfam" id="PF00082">
    <property type="entry name" value="Peptidase_S8"/>
    <property type="match status" value="1"/>
</dbReference>
<feature type="compositionally biased region" description="Low complexity" evidence="10">
    <location>
        <begin position="1104"/>
        <end position="1113"/>
    </location>
</feature>
<dbReference type="InterPro" id="IPR015500">
    <property type="entry name" value="Peptidase_S8_subtilisin-rel"/>
</dbReference>
<comment type="subcellular location">
    <subcellularLocation>
        <location evidence="1">Secreted</location>
    </subcellularLocation>
</comment>
<dbReference type="InterPro" id="IPR034204">
    <property type="entry name" value="PfSUB1-like_cat_dom"/>
</dbReference>
<name>E0U6F4_GLOV7</name>
<evidence type="ECO:0000259" key="13">
    <source>
        <dbReference type="Pfam" id="PF22148"/>
    </source>
</evidence>
<dbReference type="Pfam" id="PF17210">
    <property type="entry name" value="SdrD_B"/>
    <property type="match status" value="3"/>
</dbReference>
<feature type="compositionally biased region" description="Polar residues" evidence="10">
    <location>
        <begin position="981"/>
        <end position="996"/>
    </location>
</feature>
<dbReference type="GO" id="GO:0006508">
    <property type="term" value="P:proteolysis"/>
    <property type="evidence" value="ECO:0007669"/>
    <property type="project" value="UniProtKB-KW"/>
</dbReference>
<protein>
    <submittedName>
        <fullName evidence="14">Peptidase S8 and S53 subtilisin kexin sedolisin</fullName>
    </submittedName>
</protein>
<dbReference type="PRINTS" id="PR00723">
    <property type="entry name" value="SUBTILISIN"/>
</dbReference>
<evidence type="ECO:0000259" key="12">
    <source>
        <dbReference type="Pfam" id="PF17210"/>
    </source>
</evidence>
<dbReference type="SUPFAM" id="SSF117074">
    <property type="entry name" value="Hypothetical protein PA1324"/>
    <property type="match status" value="3"/>
</dbReference>
<dbReference type="InterPro" id="IPR013783">
    <property type="entry name" value="Ig-like_fold"/>
</dbReference>
<dbReference type="AlphaFoldDB" id="E0U6F4"/>
<dbReference type="InterPro" id="IPR022398">
    <property type="entry name" value="Peptidase_S8_His-AS"/>
</dbReference>
<evidence type="ECO:0000256" key="9">
    <source>
        <dbReference type="PROSITE-ProRule" id="PRU01240"/>
    </source>
</evidence>
<feature type="domain" description="SD-repeat containing protein B" evidence="12">
    <location>
        <begin position="639"/>
        <end position="712"/>
    </location>
</feature>
<evidence type="ECO:0000256" key="2">
    <source>
        <dbReference type="ARBA" id="ARBA00011073"/>
    </source>
</evidence>
<dbReference type="GO" id="GO:0005576">
    <property type="term" value="C:extracellular region"/>
    <property type="evidence" value="ECO:0007669"/>
    <property type="project" value="UniProtKB-SubCell"/>
</dbReference>
<feature type="active site" description="Charge relay system" evidence="8 9">
    <location>
        <position position="139"/>
    </location>
</feature>
<evidence type="ECO:0000313" key="14">
    <source>
        <dbReference type="EMBL" id="ADN13597.1"/>
    </source>
</evidence>
<dbReference type="GO" id="GO:0005509">
    <property type="term" value="F:calcium ion binding"/>
    <property type="evidence" value="ECO:0007669"/>
    <property type="project" value="InterPro"/>
</dbReference>
<feature type="domain" description="Fervidolysin-like N-terminal prodomain" evidence="13">
    <location>
        <begin position="12"/>
        <end position="85"/>
    </location>
</feature>
<evidence type="ECO:0000313" key="15">
    <source>
        <dbReference type="Proteomes" id="UP000008206"/>
    </source>
</evidence>
<dbReference type="HOGENOM" id="CLU_258126_0_0_3"/>
<dbReference type="CDD" id="cd07473">
    <property type="entry name" value="Peptidases_S8_Subtilisin_like"/>
    <property type="match status" value="1"/>
</dbReference>
<keyword evidence="7 9" id="KW-0720">Serine protease</keyword>
<proteinExistence type="inferred from homology"/>
<evidence type="ECO:0000256" key="8">
    <source>
        <dbReference type="PIRSR" id="PIRSR615500-1"/>
    </source>
</evidence>
<keyword evidence="3" id="KW-0964">Secreted</keyword>
<dbReference type="PROSITE" id="PS00330">
    <property type="entry name" value="HEMOLYSIN_CALCIUM"/>
    <property type="match status" value="5"/>
</dbReference>
<keyword evidence="5" id="KW-0732">Signal</keyword>
<dbReference type="eggNOG" id="COG2931">
    <property type="taxonomic scope" value="Bacteria"/>
</dbReference>
<feature type="compositionally biased region" description="Low complexity" evidence="10">
    <location>
        <begin position="958"/>
        <end position="972"/>
    </location>
</feature>
<dbReference type="InterPro" id="IPR036852">
    <property type="entry name" value="Peptidase_S8/S53_dom_sf"/>
</dbReference>
<accession>E0U6F4</accession>
<dbReference type="SUPFAM" id="SSF52743">
    <property type="entry name" value="Subtilisin-like"/>
    <property type="match status" value="1"/>
</dbReference>
<gene>
    <name evidence="14" type="ordered locus">Cyan7822_1606</name>
</gene>
<dbReference type="InterPro" id="IPR023827">
    <property type="entry name" value="Peptidase_S8_Asp-AS"/>
</dbReference>
<dbReference type="eggNOG" id="COG4932">
    <property type="taxonomic scope" value="Bacteria"/>
</dbReference>
<feature type="domain" description="Peptidase S8/S53" evidence="11">
    <location>
        <begin position="130"/>
        <end position="391"/>
    </location>
</feature>
<dbReference type="Gene3D" id="2.150.10.10">
    <property type="entry name" value="Serralysin-like metalloprotease, C-terminal"/>
    <property type="match status" value="4"/>
</dbReference>
<dbReference type="PROSITE" id="PS00137">
    <property type="entry name" value="SUBTILASE_HIS"/>
    <property type="match status" value="1"/>
</dbReference>
<organism evidence="14 15">
    <name type="scientific">Gloeothece verrucosa (strain PCC 7822)</name>
    <name type="common">Cyanothece sp. (strain PCC 7822)</name>
    <dbReference type="NCBI Taxonomy" id="497965"/>
    <lineage>
        <taxon>Bacteria</taxon>
        <taxon>Bacillati</taxon>
        <taxon>Cyanobacteriota</taxon>
        <taxon>Cyanophyceae</taxon>
        <taxon>Oscillatoriophycideae</taxon>
        <taxon>Chroococcales</taxon>
        <taxon>Aphanothecaceae</taxon>
        <taxon>Gloeothece</taxon>
        <taxon>Gloeothece verrucosa</taxon>
    </lineage>
</organism>
<dbReference type="PRINTS" id="PR00313">
    <property type="entry name" value="CABNDNGRPT"/>
</dbReference>
<feature type="region of interest" description="Disordered" evidence="10">
    <location>
        <begin position="954"/>
        <end position="1081"/>
    </location>
</feature>
<dbReference type="PROSITE" id="PS51892">
    <property type="entry name" value="SUBTILASE"/>
    <property type="match status" value="1"/>
</dbReference>
<dbReference type="EMBL" id="CP002198">
    <property type="protein sequence ID" value="ADN13597.1"/>
    <property type="molecule type" value="Genomic_DNA"/>
</dbReference>
<evidence type="ECO:0000256" key="1">
    <source>
        <dbReference type="ARBA" id="ARBA00004613"/>
    </source>
</evidence>
<dbReference type="PANTHER" id="PTHR43399">
    <property type="entry name" value="SUBTILISIN-RELATED"/>
    <property type="match status" value="1"/>
</dbReference>
<dbReference type="STRING" id="497965.Cyan7822_1606"/>
<dbReference type="InterPro" id="IPR054399">
    <property type="entry name" value="Fervidolysin-like_N_prodom"/>
</dbReference>
<feature type="region of interest" description="Disordered" evidence="10">
    <location>
        <begin position="1099"/>
        <end position="1179"/>
    </location>
</feature>
<dbReference type="SUPFAM" id="SSF51120">
    <property type="entry name" value="beta-Roll"/>
    <property type="match status" value="3"/>
</dbReference>
<feature type="domain" description="SD-repeat containing protein B" evidence="12">
    <location>
        <begin position="425"/>
        <end position="500"/>
    </location>
</feature>
<dbReference type="Gene3D" id="2.60.40.10">
    <property type="entry name" value="Immunoglobulins"/>
    <property type="match status" value="3"/>
</dbReference>
<dbReference type="PANTHER" id="PTHR43399:SF4">
    <property type="entry name" value="CELL WALL-ASSOCIATED PROTEASE"/>
    <property type="match status" value="1"/>
</dbReference>
<dbReference type="InterPro" id="IPR011049">
    <property type="entry name" value="Serralysin-like_metalloprot_C"/>
</dbReference>
<comment type="similarity">
    <text evidence="2 9">Belongs to the peptidase S8 family.</text>
</comment>
<sequence>MITMNATIYRNTNADSRPVSNQLIVKLKPEVQSTQALDLQKSLGASVIETTKQWGYQLWSVTGMSIQAALAELKKNPNVEYAELNYLLETSSIPNDVNFNKLWAINNTGQTGGTPDADIDGLEAYNLANGEGVVVGVIDTGVDYTHPDLVNNMWTNPGEVPNNGIDDDGNGYIDDYYGYDFVNEDSDPLDENYHGTHVAGIIAAEGNNLQGVIGVAPKTKIMALKFLNGQETGNIFDAIQAIEYATMMKLNYGVNVQILNNSWSGGQYSQALHDAIAAANAAGQLFTASAGNGHNNNDLLPVYPASYDLENIISVAATDDQDQLADFSNYGATTVDLAAPGVQIYSTWPGNNYASSSGTSMSTAYVSGVASLIYSLNPNLTPAQVKSYILSGVEPVSSLQGITVSGGRLNAYKALLSPLAAKITGSLWNDLDQNGVRDAGEPGLAGWKIYLDQNNNGTFDPGERSTVTNKQGDYAFLLLSPGNYTVREVKQLGWTQTNQTDLYYTVQVAESQTVSGINWGNFLAQPATISGTKWNDLNQNAVLDSGEPGLAGWTIYLDENGNSQLDTGELSTVTDEQGKYSFTNLAPGNYQVNVVNQNGWQQTQPVSGSYSVALSPDEVVNNINFGHYELKKGEIRGIKWNDLDGDGIRDQGEPGLPGMTIYLDQNQNGRLDNGEISALTDKDGNYAFTNLTPGITYTVAEVLQANWAQTTPRFLFNADFSDAQGNASLDGFTIDNNYNGLWHLSTGRGNQAGHSADDSLYFGTKEGIDGGGNYDVGSTSGRITSSEISLIGLEDAQLSFNYFLQTEGGGFYDQAKVLLSQNGGDFFQIASNQQSLQDPTPGWTNLTLDLTAYTGSKIKIRFDFDSIDYYANNFEGWYIDDITVTNAAGQGIYTVKLDPGQIVNNINFGNYQPVKNGTWRNDELIGTKLKDIINGLAGNDNLYGKEDNDVLNGGGGNDNLYGNEGNDELNGNEGKDYLEGNQGNDSLNGGSESDNLLGNEGNDTLKGGTHNDTLWGNQGNDILNGDEGNDLLYGNEGQDTLKGGSNNDTLYGNEDNDLLSGDESNDQLYGDQGNDILNGDAGNDALYGSTGNDTLSGGVGRDTLYGNENNDLLNGDDDHDLLYGNQDNDTLNGGNGNDTLYGNEGSDILNGGNNNDSLYGNEGNDTLNGAEGNDTLRGGEGNDLLTGGLDKDVFVLAANFGSDTITDFMDGQDKLGLSAGLSFAQLTLTSNQSNTLIYLTSSNELLATLSGINLSLINSRDFMVI</sequence>
<evidence type="ECO:0000256" key="6">
    <source>
        <dbReference type="ARBA" id="ARBA00022801"/>
    </source>
</evidence>
<dbReference type="InterPro" id="IPR000209">
    <property type="entry name" value="Peptidase_S8/S53_dom"/>
</dbReference>
<feature type="compositionally biased region" description="Low complexity" evidence="10">
    <location>
        <begin position="1122"/>
        <end position="1143"/>
    </location>
</feature>
<reference evidence="15" key="1">
    <citation type="journal article" date="2011" name="MBio">
        <title>Novel metabolic attributes of the genus Cyanothece, comprising a group of unicellular nitrogen-fixing Cyanobacteria.</title>
        <authorList>
            <person name="Bandyopadhyay A."/>
            <person name="Elvitigala T."/>
            <person name="Welsh E."/>
            <person name="Stockel J."/>
            <person name="Liberton M."/>
            <person name="Min H."/>
            <person name="Sherman L.A."/>
            <person name="Pakrasi H.B."/>
        </authorList>
    </citation>
    <scope>NUCLEOTIDE SEQUENCE [LARGE SCALE GENOMIC DNA]</scope>
    <source>
        <strain evidence="15">PCC 7822</strain>
    </source>
</reference>
<dbReference type="InterPro" id="IPR001343">
    <property type="entry name" value="Hemolysn_Ca-bd"/>
</dbReference>
<evidence type="ECO:0000259" key="11">
    <source>
        <dbReference type="Pfam" id="PF00082"/>
    </source>
</evidence>
<dbReference type="Pfam" id="PF22148">
    <property type="entry name" value="Fervidolysin_NPro-like"/>
    <property type="match status" value="1"/>
</dbReference>
<dbReference type="OrthoDB" id="9798386at2"/>
<dbReference type="PROSITE" id="PS00018">
    <property type="entry name" value="EF_HAND_1"/>
    <property type="match status" value="1"/>
</dbReference>
<dbReference type="Pfam" id="PF00353">
    <property type="entry name" value="HemolysinCabind"/>
    <property type="match status" value="7"/>
</dbReference>
<keyword evidence="4 9" id="KW-0645">Protease</keyword>
<dbReference type="InterPro" id="IPR033764">
    <property type="entry name" value="Sdr_B"/>
</dbReference>